<evidence type="ECO:0000256" key="1">
    <source>
        <dbReference type="SAM" id="MobiDB-lite"/>
    </source>
</evidence>
<feature type="region of interest" description="Disordered" evidence="1">
    <location>
        <begin position="134"/>
        <end position="185"/>
    </location>
</feature>
<sequence>MQSLLGGIGRRRTWKEDATMDVESLGDVSVSSSIERQAMREQLDTVRQTLNSLANATQPNASGVNAAAPAGIDSVLTEIASKLSNIEGLYTNLTTKLEKVDLRVEDSERHIKDLQHFSASTIHETARLVDYVGNRATPGGTRTGSQAGTAPSGISAGPAMRGRNLAASGVPSTPPPPGMSPSRSSVQALDYASGHANATIQQHAAQIHKLIAGLDFLEAHIIRQDQVVEGLQKQMLSVARDVASASAVAESRTSPSELSLRIHDMGELLNKLRAHMYKVEKKTSNNDQALMLLTQRIQAVEGGRHQQQNRQAGGDSLSSEQEGTPSPSVLELAAGQEELRSMVQDLCRDVLELRDQLQAQAATQAPQSTTAPGLSAEEGAEMRRQLSYLMAQVPTLLVENKELKDVNTTAQKRIDDLASALGQQKRQLQEQQQAGPAAPPTGGSVSGSSDEAAAAAELRATVASLQGQVAALEGRLQGAAARADPEALSSAVKAVERQAAASIGELAAVRESVAAVQARVVVLQDCLNERKAESLSAAVQTSSMELQTHSSGAQPLDAVAKLFRPISAGTPEAALLAGQVAAAARADLEEQLGQLRHKVAVATAAAEEAARCSAESATAAAAALEAASKNDGGSASLQETVLAMVAGVEQEQAGLKQQLAQLAAQVSEEQSAISAGLLQLQEQVSTAASAAIEATAAAQAMQAQQAAASSQQHDQEQLKAELREQVASVMERIKERVGQGMQQVDAQLSAFSDRLAGAVTPEQLEAALERLHSAAADLSERHELAAASLQELRAELILLTGEQDVMQSRMRGLESVIGVNAQLGRSAVSSSLPPGIEEGQEEGNAANRPGGEQQPGAEEGCVDISGGGLSLPAAVSPGSRGLLDLVAELQSRVGGLECALETAAADMDRLRDLMQSNGEQTKETIQQATAQLISDLKGLSTVVDKSAADLLAMEATSAAMQQKVADQAGVTSELGARMEEVQLRLESEVIARVQETAAAVSSLSARIAREYINREQLGAIFQARADMKRAVDELATVFNTGRLMRTTSTEDGAAAVAAEPEGSSPASTRKELSPELIRALENLAGKQAELEHQVALALYRSEGAVRQEQLMGVQQAMMTLELQFRRLNGGAAAATGQQTATAAEDLSDLRTRVEALEAALSASSGIAASAAAVEATPRASTSSLRVLLTPEDPAASCSPVRLSLSLVACEGEEQQQPFPDSAAPLLEVGGPDDLGTGAEEQAGEPSLSSMLQAAAASSPPEAHGLDLSESVDEQLQLQELQRAVTSLTAQAEALRSEVVVEATERQRLAEALSELTERLDLQVNATASTAAMVATMATDAPSTRVALQLRVGATDAEADLATLATTVSTLAARLDAAEESLAAAFVVRSPTRAVATAVTEGVADGTSTSDAAPLAGARGSEEAAAASGSSEDGSEDSAAMRPALGLMVPILPRQVEAQIAALQADAAKLEVALGSLAGRVSNLEAADALEEVRAAASEAVLEAIPGLVSQRVSVVREEIEALVSRQGEQLLEMAGQAARDAGEAVLAVREAAAEAREAAEVAANEAVMQAAAAREAAAEAEAAAAAAAATASAREAALEVAMSVAREVAEETVRGATAAHDGPATRGEEAASRVSRLAAEVQEVSGAVGSLIDRMNDVDSLRDQLEALAVQVRDSIATSAVAVANDEDLAATSNDAESAQGQPSTPTAAAVASIFTPAATALVIPPPAHTPRGASPSPGGSRQAGASQAAAASSQQATFLARLVAVVKRQSSRLHAQYSDAEETGMALAQVDSTLEEAEARLADVRDANSPAFAETLVTVLEQVAALRYIGSQTHPAVQQMVLEHENRLDKIAEDLKAFGSGSPSHVGAHAVATSAPYPAVTEELGLMSRQVSRLEAELTRVAGQQAALDRAVKDMLAAVGSVRLGSVSGSSIATGITGSRRTSAHDGYAPEALAAADSRVAQPEDAATEEETAAGAEGAIAAAMEDGNVSAASGVASALEVAGLAAQVRLLEDTLEVQLGGLRSDLMAEIRARAGSGGGAAVLTAANTAADLGALEKTVSQLHSAMTAIRNRLLAMQEYVDSTQGMIKDMHVGLGGLHRRVDTLEASSGPGSRSARVSTPGSADSADIKELQSDLVKFERRLLVVESSSVEAAHALAGLKGLAPRVTEAEARLQDACCKLALTLGGSASSVIAPTIPAVAPGGSLPALGGAVRALERRLGGRMEAVCGTLGTLAEALSAAGRIQAESTANPFKAISAAVNNPVMVAMDKKLETVRSEILAAATSILEDMRRDQQQSQLESRLASADTSVRGGGGGGSDYGGGGGGGLTFRV</sequence>
<reference evidence="2 3" key="1">
    <citation type="journal article" date="2023" name="Commun. Biol.">
        <title>Reorganization of the ancestral sex-determining regions during the evolution of trioecy in Pleodorina starrii.</title>
        <authorList>
            <person name="Takahashi K."/>
            <person name="Suzuki S."/>
            <person name="Kawai-Toyooka H."/>
            <person name="Yamamoto K."/>
            <person name="Hamaji T."/>
            <person name="Ootsuki R."/>
            <person name="Yamaguchi H."/>
            <person name="Kawachi M."/>
            <person name="Higashiyama T."/>
            <person name="Nozaki H."/>
        </authorList>
    </citation>
    <scope>NUCLEOTIDE SEQUENCE [LARGE SCALE GENOMIC DNA]</scope>
    <source>
        <strain evidence="2 3">NIES-4479</strain>
    </source>
</reference>
<name>A0A9W6BZM8_9CHLO</name>
<feature type="region of interest" description="Disordered" evidence="1">
    <location>
        <begin position="422"/>
        <end position="452"/>
    </location>
</feature>
<gene>
    <name evidence="2" type="primary">PLEST011695</name>
    <name evidence="2" type="ORF">PLESTB_001709300</name>
</gene>
<organism evidence="2 3">
    <name type="scientific">Pleodorina starrii</name>
    <dbReference type="NCBI Taxonomy" id="330485"/>
    <lineage>
        <taxon>Eukaryota</taxon>
        <taxon>Viridiplantae</taxon>
        <taxon>Chlorophyta</taxon>
        <taxon>core chlorophytes</taxon>
        <taxon>Chlorophyceae</taxon>
        <taxon>CS clade</taxon>
        <taxon>Chlamydomonadales</taxon>
        <taxon>Volvocaceae</taxon>
        <taxon>Pleodorina</taxon>
    </lineage>
</organism>
<dbReference type="PANTHER" id="PTHR23159:SF31">
    <property type="entry name" value="CENTROSOME-ASSOCIATED PROTEIN CEP250 ISOFORM X1"/>
    <property type="match status" value="1"/>
</dbReference>
<proteinExistence type="predicted"/>
<feature type="region of interest" description="Disordered" evidence="1">
    <location>
        <begin position="828"/>
        <end position="863"/>
    </location>
</feature>
<protein>
    <submittedName>
        <fullName evidence="2">Uncharacterized protein</fullName>
    </submittedName>
</protein>
<feature type="region of interest" description="Disordered" evidence="1">
    <location>
        <begin position="2291"/>
        <end position="2332"/>
    </location>
</feature>
<feature type="compositionally biased region" description="Low complexity" evidence="1">
    <location>
        <begin position="1731"/>
        <end position="1749"/>
    </location>
</feature>
<dbReference type="EMBL" id="BRXU01000041">
    <property type="protein sequence ID" value="GLC61038.1"/>
    <property type="molecule type" value="Genomic_DNA"/>
</dbReference>
<accession>A0A9W6BZM8</accession>
<feature type="region of interest" description="Disordered" evidence="1">
    <location>
        <begin position="1212"/>
        <end position="1269"/>
    </location>
</feature>
<feature type="compositionally biased region" description="Low complexity" evidence="1">
    <location>
        <begin position="1246"/>
        <end position="1258"/>
    </location>
</feature>
<feature type="region of interest" description="Disordered" evidence="1">
    <location>
        <begin position="1049"/>
        <end position="1071"/>
    </location>
</feature>
<evidence type="ECO:0000313" key="2">
    <source>
        <dbReference type="EMBL" id="GLC61038.1"/>
    </source>
</evidence>
<feature type="region of interest" description="Disordered" evidence="1">
    <location>
        <begin position="301"/>
        <end position="327"/>
    </location>
</feature>
<evidence type="ECO:0000313" key="3">
    <source>
        <dbReference type="Proteomes" id="UP001165080"/>
    </source>
</evidence>
<feature type="compositionally biased region" description="Low complexity" evidence="1">
    <location>
        <begin position="849"/>
        <end position="859"/>
    </location>
</feature>
<feature type="region of interest" description="Disordered" evidence="1">
    <location>
        <begin position="2104"/>
        <end position="2126"/>
    </location>
</feature>
<feature type="compositionally biased region" description="Low complexity" evidence="1">
    <location>
        <begin position="1415"/>
        <end position="1438"/>
    </location>
</feature>
<dbReference type="Proteomes" id="UP001165080">
    <property type="component" value="Unassembled WGS sequence"/>
</dbReference>
<feature type="compositionally biased region" description="Polar residues" evidence="1">
    <location>
        <begin position="305"/>
        <end position="327"/>
    </location>
</feature>
<keyword evidence="3" id="KW-1185">Reference proteome</keyword>
<feature type="compositionally biased region" description="Polar residues" evidence="1">
    <location>
        <begin position="2106"/>
        <end position="2123"/>
    </location>
</feature>
<comment type="caution">
    <text evidence="2">The sequence shown here is derived from an EMBL/GenBank/DDBJ whole genome shotgun (WGS) entry which is preliminary data.</text>
</comment>
<feature type="compositionally biased region" description="Low complexity" evidence="1">
    <location>
        <begin position="423"/>
        <end position="452"/>
    </location>
</feature>
<dbReference type="PANTHER" id="PTHR23159">
    <property type="entry name" value="CENTROSOMAL PROTEIN 2"/>
    <property type="match status" value="1"/>
</dbReference>
<feature type="compositionally biased region" description="Gly residues" evidence="1">
    <location>
        <begin position="2311"/>
        <end position="2332"/>
    </location>
</feature>
<feature type="region of interest" description="Disordered" evidence="1">
    <location>
        <begin position="1723"/>
        <end position="1749"/>
    </location>
</feature>
<feature type="region of interest" description="Disordered" evidence="1">
    <location>
        <begin position="1399"/>
        <end position="1438"/>
    </location>
</feature>